<name>U6G968_EIMAC</name>
<reference evidence="2" key="2">
    <citation type="submission" date="2013-10" db="EMBL/GenBank/DDBJ databases">
        <authorList>
            <person name="Aslett M."/>
        </authorList>
    </citation>
    <scope>NUCLEOTIDE SEQUENCE</scope>
    <source>
        <strain evidence="2">Houghton</strain>
    </source>
</reference>
<protein>
    <submittedName>
        <fullName evidence="2">Uncharacterized protein</fullName>
    </submittedName>
</protein>
<keyword evidence="1" id="KW-0812">Transmembrane</keyword>
<gene>
    <name evidence="2" type="ORF">EAH_00019160</name>
</gene>
<accession>U6G968</accession>
<reference evidence="2" key="1">
    <citation type="submission" date="2013-10" db="EMBL/GenBank/DDBJ databases">
        <title>Genomic analysis of the causative agents of coccidiosis in chickens.</title>
        <authorList>
            <person name="Reid A.J."/>
            <person name="Blake D."/>
            <person name="Billington K."/>
            <person name="Browne H."/>
            <person name="Dunn M."/>
            <person name="Hung S."/>
            <person name="Kawahara F."/>
            <person name="Miranda-Saavedra D."/>
            <person name="Mourier T."/>
            <person name="Nagra H."/>
            <person name="Otto T.D."/>
            <person name="Rawlings N."/>
            <person name="Sanchez A."/>
            <person name="Sanders M."/>
            <person name="Subramaniam C."/>
            <person name="Tay Y."/>
            <person name="Dear P."/>
            <person name="Doerig C."/>
            <person name="Gruber A."/>
            <person name="Parkinson J."/>
            <person name="Shirley M."/>
            <person name="Wan K.L."/>
            <person name="Berriman M."/>
            <person name="Tomley F."/>
            <person name="Pain A."/>
        </authorList>
    </citation>
    <scope>NUCLEOTIDE SEQUENCE</scope>
    <source>
        <strain evidence="2">Houghton</strain>
    </source>
</reference>
<organism evidence="2 3">
    <name type="scientific">Eimeria acervulina</name>
    <name type="common">Coccidian parasite</name>
    <dbReference type="NCBI Taxonomy" id="5801"/>
    <lineage>
        <taxon>Eukaryota</taxon>
        <taxon>Sar</taxon>
        <taxon>Alveolata</taxon>
        <taxon>Apicomplexa</taxon>
        <taxon>Conoidasida</taxon>
        <taxon>Coccidia</taxon>
        <taxon>Eucoccidiorida</taxon>
        <taxon>Eimeriorina</taxon>
        <taxon>Eimeriidae</taxon>
        <taxon>Eimeria</taxon>
    </lineage>
</organism>
<keyword evidence="1" id="KW-1133">Transmembrane helix</keyword>
<keyword evidence="1" id="KW-0472">Membrane</keyword>
<dbReference type="OrthoDB" id="345501at2759"/>
<evidence type="ECO:0000313" key="2">
    <source>
        <dbReference type="EMBL" id="CDI76675.1"/>
    </source>
</evidence>
<dbReference type="AlphaFoldDB" id="U6G968"/>
<proteinExistence type="predicted"/>
<sequence length="226" mass="23789">MVATGIYLFGLKGTSFAVAWPQPFPAGASTASGSMAWAMPVNSFWFRGEASEGLPLGPLVVSPPMDGPGMQPSPVGTGLAMWAGLGYRLGGSSWGLLSVALSLPPLADLLCAVVGFWFFLAGDYRQEQLLCMTVAATMPKHLIIYLLILVCGASVRVAFYGVLELLFMAAIKLLLCTIASMYASRIEKPNAASPASTKESKLLATIAHECELAAEICSCLPFEGCS</sequence>
<keyword evidence="3" id="KW-1185">Reference proteome</keyword>
<dbReference type="Proteomes" id="UP000018050">
    <property type="component" value="Unassembled WGS sequence"/>
</dbReference>
<feature type="transmembrane region" description="Helical" evidence="1">
    <location>
        <begin position="94"/>
        <end position="121"/>
    </location>
</feature>
<dbReference type="EMBL" id="HG670442">
    <property type="protein sequence ID" value="CDI76675.1"/>
    <property type="molecule type" value="Genomic_DNA"/>
</dbReference>
<dbReference type="VEuPathDB" id="ToxoDB:EAH_00019160"/>
<dbReference type="RefSeq" id="XP_013252823.1">
    <property type="nucleotide sequence ID" value="XM_013397369.1"/>
</dbReference>
<evidence type="ECO:0000313" key="3">
    <source>
        <dbReference type="Proteomes" id="UP000018050"/>
    </source>
</evidence>
<feature type="transmembrane region" description="Helical" evidence="1">
    <location>
        <begin position="142"/>
        <end position="159"/>
    </location>
</feature>
<evidence type="ECO:0000256" key="1">
    <source>
        <dbReference type="SAM" id="Phobius"/>
    </source>
</evidence>
<dbReference type="GeneID" id="25269986"/>